<feature type="domain" description="Rhodanese" evidence="2">
    <location>
        <begin position="47"/>
        <end position="137"/>
    </location>
</feature>
<dbReference type="Pfam" id="PF00581">
    <property type="entry name" value="Rhodanese"/>
    <property type="match status" value="1"/>
</dbReference>
<dbReference type="GO" id="GO:0016740">
    <property type="term" value="F:transferase activity"/>
    <property type="evidence" value="ECO:0007669"/>
    <property type="project" value="UniProtKB-KW"/>
</dbReference>
<keyword evidence="4" id="KW-1185">Reference proteome</keyword>
<dbReference type="PANTHER" id="PTHR43031:SF18">
    <property type="entry name" value="RHODANESE-RELATED SULFURTRANSFERASES"/>
    <property type="match status" value="1"/>
</dbReference>
<reference evidence="4" key="1">
    <citation type="submission" date="2017-08" db="EMBL/GenBank/DDBJ databases">
        <title>Direct submision.</title>
        <authorList>
            <person name="Kim S.-J."/>
            <person name="Rhee S.-K."/>
        </authorList>
    </citation>
    <scope>NUCLEOTIDE SEQUENCE [LARGE SCALE GENOMIC DNA]</scope>
    <source>
        <strain evidence="4">GI5</strain>
    </source>
</reference>
<keyword evidence="1" id="KW-1133">Transmembrane helix</keyword>
<accession>A0A2K9LJP0</accession>
<dbReference type="RefSeq" id="WP_101893813.1">
    <property type="nucleotide sequence ID" value="NZ_CP022684.1"/>
</dbReference>
<evidence type="ECO:0000313" key="3">
    <source>
        <dbReference type="EMBL" id="AUM12447.1"/>
    </source>
</evidence>
<feature type="transmembrane region" description="Helical" evidence="1">
    <location>
        <begin position="12"/>
        <end position="28"/>
    </location>
</feature>
<protein>
    <submittedName>
        <fullName evidence="3">Sulfurtransferase</fullName>
    </submittedName>
</protein>
<name>A0A2K9LJP0_9GAMM</name>
<evidence type="ECO:0000313" key="4">
    <source>
        <dbReference type="Proteomes" id="UP000235116"/>
    </source>
</evidence>
<dbReference type="EMBL" id="CP022684">
    <property type="protein sequence ID" value="AUM12447.1"/>
    <property type="molecule type" value="Genomic_DNA"/>
</dbReference>
<dbReference type="SMART" id="SM00450">
    <property type="entry name" value="RHOD"/>
    <property type="match status" value="1"/>
</dbReference>
<dbReference type="Proteomes" id="UP000235116">
    <property type="component" value="Chromosome"/>
</dbReference>
<dbReference type="OrthoDB" id="9808735at2"/>
<gene>
    <name evidence="3" type="ORF">Kalk_08450</name>
</gene>
<dbReference type="InterPro" id="IPR050229">
    <property type="entry name" value="GlpE_sulfurtransferase"/>
</dbReference>
<keyword evidence="3" id="KW-0808">Transferase</keyword>
<proteinExistence type="predicted"/>
<keyword evidence="1" id="KW-0812">Transmembrane</keyword>
<dbReference type="InterPro" id="IPR001763">
    <property type="entry name" value="Rhodanese-like_dom"/>
</dbReference>
<evidence type="ECO:0000259" key="2">
    <source>
        <dbReference type="PROSITE" id="PS50206"/>
    </source>
</evidence>
<dbReference type="KEGG" id="kak:Kalk_08450"/>
<keyword evidence="1" id="KW-0472">Membrane</keyword>
<dbReference type="CDD" id="cd00158">
    <property type="entry name" value="RHOD"/>
    <property type="match status" value="1"/>
</dbReference>
<dbReference type="PROSITE" id="PS50206">
    <property type="entry name" value="RHODANESE_3"/>
    <property type="match status" value="1"/>
</dbReference>
<dbReference type="InterPro" id="IPR036873">
    <property type="entry name" value="Rhodanese-like_dom_sf"/>
</dbReference>
<dbReference type="PANTHER" id="PTHR43031">
    <property type="entry name" value="FAD-DEPENDENT OXIDOREDUCTASE"/>
    <property type="match status" value="1"/>
</dbReference>
<dbReference type="AlphaFoldDB" id="A0A2K9LJP0"/>
<dbReference type="Gene3D" id="3.40.250.10">
    <property type="entry name" value="Rhodanese-like domain"/>
    <property type="match status" value="1"/>
</dbReference>
<evidence type="ECO:0000256" key="1">
    <source>
        <dbReference type="SAM" id="Phobius"/>
    </source>
</evidence>
<organism evidence="3 4">
    <name type="scientific">Ketobacter alkanivorans</name>
    <dbReference type="NCBI Taxonomy" id="1917421"/>
    <lineage>
        <taxon>Bacteria</taxon>
        <taxon>Pseudomonadati</taxon>
        <taxon>Pseudomonadota</taxon>
        <taxon>Gammaproteobacteria</taxon>
        <taxon>Pseudomonadales</taxon>
        <taxon>Ketobacteraceae</taxon>
        <taxon>Ketobacter</taxon>
    </lineage>
</organism>
<dbReference type="SUPFAM" id="SSF52821">
    <property type="entry name" value="Rhodanese/Cell cycle control phosphatase"/>
    <property type="match status" value="1"/>
</dbReference>
<sequence>MDRLLEFSMNHPELVGTFVVLVVLFFVLESRRGGKTVTSQRLTHLMNKEDALVLDVRDSKDYREGHITGSRNIPFSKLKESVGDITQFKDKPVVIVCKMGQHAGAAGKILHAEGFASVQRLSGGITTWKSDGLPLVKGK</sequence>